<dbReference type="Proteomes" id="UP000635387">
    <property type="component" value="Unassembled WGS sequence"/>
</dbReference>
<evidence type="ECO:0000256" key="2">
    <source>
        <dbReference type="ARBA" id="ARBA00006411"/>
    </source>
</evidence>
<comment type="caution">
    <text evidence="5">The sequence shown here is derived from an EMBL/GenBank/DDBJ whole genome shotgun (WGS) entry which is preliminary data.</text>
</comment>
<evidence type="ECO:0000313" key="5">
    <source>
        <dbReference type="EMBL" id="GHH35226.1"/>
    </source>
</evidence>
<protein>
    <submittedName>
        <fullName evidence="5">ESX secretion-associated protein EspG</fullName>
    </submittedName>
</protein>
<dbReference type="InterPro" id="IPR025734">
    <property type="entry name" value="EspG"/>
</dbReference>
<evidence type="ECO:0000313" key="6">
    <source>
        <dbReference type="Proteomes" id="UP000635387"/>
    </source>
</evidence>
<reference evidence="6" key="1">
    <citation type="journal article" date="2019" name="Int. J. Syst. Evol. Microbiol.">
        <title>The Global Catalogue of Microorganisms (GCM) 10K type strain sequencing project: providing services to taxonomists for standard genome sequencing and annotation.</title>
        <authorList>
            <consortium name="The Broad Institute Genomics Platform"/>
            <consortium name="The Broad Institute Genome Sequencing Center for Infectious Disease"/>
            <person name="Wu L."/>
            <person name="Ma J."/>
        </authorList>
    </citation>
    <scope>NUCLEOTIDE SEQUENCE [LARGE SCALE GENOMIC DNA]</scope>
    <source>
        <strain evidence="6">CGMCC 4.7683</strain>
    </source>
</reference>
<keyword evidence="6" id="KW-1185">Reference proteome</keyword>
<gene>
    <name evidence="5" type="ORF">GCM10017790_76190</name>
</gene>
<keyword evidence="3" id="KW-0963">Cytoplasm</keyword>
<keyword evidence="4" id="KW-0143">Chaperone</keyword>
<dbReference type="EMBL" id="BNAY01000012">
    <property type="protein sequence ID" value="GHH35226.1"/>
    <property type="molecule type" value="Genomic_DNA"/>
</dbReference>
<name>A0ABQ3M8P5_9PSEU</name>
<proteinExistence type="inferred from homology"/>
<evidence type="ECO:0000256" key="4">
    <source>
        <dbReference type="ARBA" id="ARBA00023186"/>
    </source>
</evidence>
<comment type="subcellular location">
    <subcellularLocation>
        <location evidence="1">Cytoplasm</location>
    </subcellularLocation>
</comment>
<sequence length="251" mass="27447">MVVLDRPIVVPKMLFLSAWNMIDTGAELPPAFGTNLHYWSTADARGTLENRALRSLETLGLARNGRLNPMWRGTLTALAQADREYYSFTVFEDGKSCSILIASHDGYALRAVVDDQVVALAPIEDRWHATALVETLPEVPGAPVRAVSMPREFYDDPEHDRSDPLAEPVDTRDRDHLAEVLARPRQAVHQLYSARRGNDGRVRSSPITVIDLADEGGRVVTYASGDGDVVMVPGTGSVLVVTINNTMNGLG</sequence>
<comment type="similarity">
    <text evidence="2">Belongs to the EspG family.</text>
</comment>
<dbReference type="Pfam" id="PF14011">
    <property type="entry name" value="ESX-1_EspG"/>
    <property type="match status" value="1"/>
</dbReference>
<organism evidence="5 6">
    <name type="scientific">Amycolatopsis oliviviridis</name>
    <dbReference type="NCBI Taxonomy" id="1471590"/>
    <lineage>
        <taxon>Bacteria</taxon>
        <taxon>Bacillati</taxon>
        <taxon>Actinomycetota</taxon>
        <taxon>Actinomycetes</taxon>
        <taxon>Pseudonocardiales</taxon>
        <taxon>Pseudonocardiaceae</taxon>
        <taxon>Amycolatopsis</taxon>
    </lineage>
</organism>
<evidence type="ECO:0000256" key="1">
    <source>
        <dbReference type="ARBA" id="ARBA00004496"/>
    </source>
</evidence>
<dbReference type="RefSeq" id="WP_191259278.1">
    <property type="nucleotide sequence ID" value="NZ_BNAY01000012.1"/>
</dbReference>
<accession>A0ABQ3M8P5</accession>
<evidence type="ECO:0000256" key="3">
    <source>
        <dbReference type="ARBA" id="ARBA00022490"/>
    </source>
</evidence>